<dbReference type="Proteomes" id="UP001153712">
    <property type="component" value="Chromosome 9"/>
</dbReference>
<dbReference type="Gene3D" id="3.40.50.1820">
    <property type="entry name" value="alpha/beta hydrolase"/>
    <property type="match status" value="1"/>
</dbReference>
<feature type="signal peptide" evidence="6">
    <location>
        <begin position="1"/>
        <end position="19"/>
    </location>
</feature>
<evidence type="ECO:0000256" key="4">
    <source>
        <dbReference type="ARBA" id="ARBA00023157"/>
    </source>
</evidence>
<dbReference type="PROSITE" id="PS00941">
    <property type="entry name" value="CARBOXYLESTERASE_B_2"/>
    <property type="match status" value="1"/>
</dbReference>
<dbReference type="AlphaFoldDB" id="A0A9P0DQT6"/>
<evidence type="ECO:0000256" key="3">
    <source>
        <dbReference type="ARBA" id="ARBA00022801"/>
    </source>
</evidence>
<dbReference type="SUPFAM" id="SSF53474">
    <property type="entry name" value="alpha/beta-Hydrolases"/>
    <property type="match status" value="1"/>
</dbReference>
<evidence type="ECO:0000256" key="5">
    <source>
        <dbReference type="ARBA" id="ARBA00023180"/>
    </source>
</evidence>
<keyword evidence="3 6" id="KW-0378">Hydrolase</keyword>
<keyword evidence="2" id="KW-0719">Serine esterase</keyword>
<dbReference type="EMBL" id="OU900102">
    <property type="protein sequence ID" value="CAH1188553.1"/>
    <property type="molecule type" value="Genomic_DNA"/>
</dbReference>
<evidence type="ECO:0000256" key="2">
    <source>
        <dbReference type="ARBA" id="ARBA00022487"/>
    </source>
</evidence>
<dbReference type="InterPro" id="IPR019819">
    <property type="entry name" value="Carboxylesterase_B_CS"/>
</dbReference>
<dbReference type="EC" id="3.1.1.-" evidence="6"/>
<dbReference type="InterPro" id="IPR019826">
    <property type="entry name" value="Carboxylesterase_B_AS"/>
</dbReference>
<protein>
    <recommendedName>
        <fullName evidence="6">Carboxylic ester hydrolase</fullName>
        <ecNumber evidence="6">3.1.1.-</ecNumber>
    </recommendedName>
</protein>
<reference evidence="8" key="1">
    <citation type="submission" date="2022-01" db="EMBL/GenBank/DDBJ databases">
        <authorList>
            <person name="King R."/>
        </authorList>
    </citation>
    <scope>NUCLEOTIDE SEQUENCE</scope>
</reference>
<dbReference type="GO" id="GO:0052689">
    <property type="term" value="F:carboxylic ester hydrolase activity"/>
    <property type="evidence" value="ECO:0007669"/>
    <property type="project" value="UniProtKB-KW"/>
</dbReference>
<evidence type="ECO:0000259" key="7">
    <source>
        <dbReference type="Pfam" id="PF00135"/>
    </source>
</evidence>
<evidence type="ECO:0000313" key="8">
    <source>
        <dbReference type="EMBL" id="CAH1188553.1"/>
    </source>
</evidence>
<dbReference type="InterPro" id="IPR029058">
    <property type="entry name" value="AB_hydrolase_fold"/>
</dbReference>
<feature type="chain" id="PRO_5040541276" description="Carboxylic ester hydrolase" evidence="6">
    <location>
        <begin position="20"/>
        <end position="548"/>
    </location>
</feature>
<gene>
    <name evidence="8" type="ORF">PHYEVI_LOCUS11617</name>
</gene>
<accession>A0A9P0DQT6</accession>
<dbReference type="InterPro" id="IPR050309">
    <property type="entry name" value="Type-B_Carboxylest/Lipase"/>
</dbReference>
<feature type="domain" description="Carboxylesterase type B" evidence="7">
    <location>
        <begin position="19"/>
        <end position="529"/>
    </location>
</feature>
<keyword evidence="5" id="KW-0325">Glycoprotein</keyword>
<organism evidence="8 9">
    <name type="scientific">Phyllotreta striolata</name>
    <name type="common">Striped flea beetle</name>
    <name type="synonym">Crioceris striolata</name>
    <dbReference type="NCBI Taxonomy" id="444603"/>
    <lineage>
        <taxon>Eukaryota</taxon>
        <taxon>Metazoa</taxon>
        <taxon>Ecdysozoa</taxon>
        <taxon>Arthropoda</taxon>
        <taxon>Hexapoda</taxon>
        <taxon>Insecta</taxon>
        <taxon>Pterygota</taxon>
        <taxon>Neoptera</taxon>
        <taxon>Endopterygota</taxon>
        <taxon>Coleoptera</taxon>
        <taxon>Polyphaga</taxon>
        <taxon>Cucujiformia</taxon>
        <taxon>Chrysomeloidea</taxon>
        <taxon>Chrysomelidae</taxon>
        <taxon>Galerucinae</taxon>
        <taxon>Alticini</taxon>
        <taxon>Phyllotreta</taxon>
    </lineage>
</organism>
<dbReference type="OrthoDB" id="19653at2759"/>
<evidence type="ECO:0000256" key="1">
    <source>
        <dbReference type="ARBA" id="ARBA00005964"/>
    </source>
</evidence>
<dbReference type="Pfam" id="PF00135">
    <property type="entry name" value="COesterase"/>
    <property type="match status" value="1"/>
</dbReference>
<keyword evidence="4" id="KW-1015">Disulfide bond</keyword>
<keyword evidence="9" id="KW-1185">Reference proteome</keyword>
<sequence>MLRFFNVLLIAIFFSKTRANVVEISEGTIRGHELKSAKGNSYYGYQDIPYAAPPTGDRRFKDPVEPEKWSGIRDATKNEKICFQVVPTLAGLNQTEDCLYLNVYTPVKTVRNNTSLLPVLLWIHGGGFFLQAGSLGYYNPRYLMDYDVIFVTPNYRLGVFGLLATSDGVIPGNRSLKDLLMAIRWVNKNIHRFGGDKNRLTVMGASSGAISAGYLQLSPLTKGLVRGYIMGGGSPFAMMGFQSQPDHYAFKLARTLDKNFQSNDTKDVLDLLMRARAEDILYAPVLNDYYNLTLAAGLVWQPTIEPKSYENAFISEPMVEAMTKGHFQQVPLLMGTVDEEAFNLLPTLSFLMEEATKYDTGVKSLLHPDLHVPTELAEEANQLYKSVYTNGTLRENSRQFMQLLGEDTISTPTIHYAVLASKYTPVYFWQFRYRGLMGRGYPIVKRAGHAEQILYLFGGVSGMRGDSRDYPEDDQVTVSRMLTIWTNFAKYGNPTPKPLEGITWPKFKEDSMEFVDINDNLTIKNNPKKYRDVRKVIEKYSRPPYYVF</sequence>
<keyword evidence="6" id="KW-0732">Signal</keyword>
<proteinExistence type="inferred from homology"/>
<dbReference type="PANTHER" id="PTHR11559">
    <property type="entry name" value="CARBOXYLESTERASE"/>
    <property type="match status" value="1"/>
</dbReference>
<dbReference type="InterPro" id="IPR002018">
    <property type="entry name" value="CarbesteraseB"/>
</dbReference>
<evidence type="ECO:0000313" key="9">
    <source>
        <dbReference type="Proteomes" id="UP001153712"/>
    </source>
</evidence>
<evidence type="ECO:0000256" key="6">
    <source>
        <dbReference type="RuleBase" id="RU361235"/>
    </source>
</evidence>
<comment type="similarity">
    <text evidence="1 6">Belongs to the type-B carboxylesterase/lipase family.</text>
</comment>
<dbReference type="PROSITE" id="PS00122">
    <property type="entry name" value="CARBOXYLESTERASE_B_1"/>
    <property type="match status" value="1"/>
</dbReference>
<name>A0A9P0DQT6_PHYSR</name>